<proteinExistence type="predicted"/>
<gene>
    <name evidence="1" type="ORF">DL89DRAFT_76058</name>
</gene>
<organism evidence="1 2">
    <name type="scientific">Linderina pennispora</name>
    <dbReference type="NCBI Taxonomy" id="61395"/>
    <lineage>
        <taxon>Eukaryota</taxon>
        <taxon>Fungi</taxon>
        <taxon>Fungi incertae sedis</taxon>
        <taxon>Zoopagomycota</taxon>
        <taxon>Kickxellomycotina</taxon>
        <taxon>Kickxellomycetes</taxon>
        <taxon>Kickxellales</taxon>
        <taxon>Kickxellaceae</taxon>
        <taxon>Linderina</taxon>
    </lineage>
</organism>
<keyword evidence="2" id="KW-1185">Reference proteome</keyword>
<name>A0A1Y1VXP6_9FUNG</name>
<dbReference type="AlphaFoldDB" id="A0A1Y1VXP6"/>
<dbReference type="Proteomes" id="UP000193922">
    <property type="component" value="Unassembled WGS sequence"/>
</dbReference>
<evidence type="ECO:0000313" key="1">
    <source>
        <dbReference type="EMBL" id="ORX66052.1"/>
    </source>
</evidence>
<dbReference type="RefSeq" id="XP_040740103.1">
    <property type="nucleotide sequence ID" value="XM_040892056.1"/>
</dbReference>
<accession>A0A1Y1VXP6</accession>
<dbReference type="GeneID" id="63808704"/>
<evidence type="ECO:0000313" key="2">
    <source>
        <dbReference type="Proteomes" id="UP000193922"/>
    </source>
</evidence>
<comment type="caution">
    <text evidence="1">The sequence shown here is derived from an EMBL/GenBank/DDBJ whole genome shotgun (WGS) entry which is preliminary data.</text>
</comment>
<sequence length="215" mass="24759">MDEPYSPQYVELSYQHWLAPFLVAQRRRTIRLLPPERKNSIWCMWRGGSEKRKTHVLMARLFIDIDHSQWGRKSTSGQLFSLHIYHSEHSWKYRARVASGLCAACICTSHQGSATVYCPSKLNRVAQRLRRFQWPFGNACAGLLRLWHPSTRNRRSIALRLLHWQGEMAELCWRIKSPRFADYLGAVGSGTCQTQGCMFAYTMSGPLPSSSPSPE</sequence>
<dbReference type="EMBL" id="MCFD01000018">
    <property type="protein sequence ID" value="ORX66052.1"/>
    <property type="molecule type" value="Genomic_DNA"/>
</dbReference>
<protein>
    <submittedName>
        <fullName evidence="1">Uncharacterized protein</fullName>
    </submittedName>
</protein>
<reference evidence="1 2" key="1">
    <citation type="submission" date="2016-07" db="EMBL/GenBank/DDBJ databases">
        <title>Pervasive Adenine N6-methylation of Active Genes in Fungi.</title>
        <authorList>
            <consortium name="DOE Joint Genome Institute"/>
            <person name="Mondo S.J."/>
            <person name="Dannebaum R.O."/>
            <person name="Kuo R.C."/>
            <person name="Labutti K."/>
            <person name="Haridas S."/>
            <person name="Kuo A."/>
            <person name="Salamov A."/>
            <person name="Ahrendt S.R."/>
            <person name="Lipzen A."/>
            <person name="Sullivan W."/>
            <person name="Andreopoulos W.B."/>
            <person name="Clum A."/>
            <person name="Lindquist E."/>
            <person name="Daum C."/>
            <person name="Ramamoorthy G.K."/>
            <person name="Gryganskyi A."/>
            <person name="Culley D."/>
            <person name="Magnuson J.K."/>
            <person name="James T.Y."/>
            <person name="O'Malley M.A."/>
            <person name="Stajich J.E."/>
            <person name="Spatafora J.W."/>
            <person name="Visel A."/>
            <person name="Grigoriev I.V."/>
        </authorList>
    </citation>
    <scope>NUCLEOTIDE SEQUENCE [LARGE SCALE GENOMIC DNA]</scope>
    <source>
        <strain evidence="1 2">ATCC 12442</strain>
    </source>
</reference>